<feature type="non-terminal residue" evidence="1">
    <location>
        <position position="1"/>
    </location>
</feature>
<dbReference type="Proteomes" id="UP001194580">
    <property type="component" value="Unassembled WGS sequence"/>
</dbReference>
<name>A0AAD4D242_9FUNG</name>
<dbReference type="EMBL" id="JAAAIL010003403">
    <property type="protein sequence ID" value="KAG0250771.1"/>
    <property type="molecule type" value="Genomic_DNA"/>
</dbReference>
<sequence>FSSGILDVEEKTPLYLPVADADASRVKGRYVRLIASIKDGDRIQFFLDTNQKDAVEGAPRGMALETGYNWSKLERQQGCVNRKSKQK</sequence>
<dbReference type="AlphaFoldDB" id="A0AAD4D242"/>
<proteinExistence type="predicted"/>
<organism evidence="1 2">
    <name type="scientific">Linnemannia exigua</name>
    <dbReference type="NCBI Taxonomy" id="604196"/>
    <lineage>
        <taxon>Eukaryota</taxon>
        <taxon>Fungi</taxon>
        <taxon>Fungi incertae sedis</taxon>
        <taxon>Mucoromycota</taxon>
        <taxon>Mortierellomycotina</taxon>
        <taxon>Mortierellomycetes</taxon>
        <taxon>Mortierellales</taxon>
        <taxon>Mortierellaceae</taxon>
        <taxon>Linnemannia</taxon>
    </lineage>
</organism>
<gene>
    <name evidence="1" type="ORF">BGZ95_007103</name>
</gene>
<keyword evidence="2" id="KW-1185">Reference proteome</keyword>
<protein>
    <submittedName>
        <fullName evidence="1">Uncharacterized protein</fullName>
    </submittedName>
</protein>
<comment type="caution">
    <text evidence="1">The sequence shown here is derived from an EMBL/GenBank/DDBJ whole genome shotgun (WGS) entry which is preliminary data.</text>
</comment>
<reference evidence="1" key="1">
    <citation type="journal article" date="2020" name="Fungal Divers.">
        <title>Resolving the Mortierellaceae phylogeny through synthesis of multi-gene phylogenetics and phylogenomics.</title>
        <authorList>
            <person name="Vandepol N."/>
            <person name="Liber J."/>
            <person name="Desiro A."/>
            <person name="Na H."/>
            <person name="Kennedy M."/>
            <person name="Barry K."/>
            <person name="Grigoriev I.V."/>
            <person name="Miller A.N."/>
            <person name="O'Donnell K."/>
            <person name="Stajich J.E."/>
            <person name="Bonito G."/>
        </authorList>
    </citation>
    <scope>NUCLEOTIDE SEQUENCE</scope>
    <source>
        <strain evidence="1">NRRL 28262</strain>
    </source>
</reference>
<evidence type="ECO:0000313" key="2">
    <source>
        <dbReference type="Proteomes" id="UP001194580"/>
    </source>
</evidence>
<evidence type="ECO:0000313" key="1">
    <source>
        <dbReference type="EMBL" id="KAG0250771.1"/>
    </source>
</evidence>
<accession>A0AAD4D242</accession>